<evidence type="ECO:0000256" key="4">
    <source>
        <dbReference type="ARBA" id="ARBA00022840"/>
    </source>
</evidence>
<comment type="similarity">
    <text evidence="1">Belongs to the CoaE family.</text>
</comment>
<dbReference type="Pfam" id="PF02469">
    <property type="entry name" value="Fasciclin"/>
    <property type="match status" value="4"/>
</dbReference>
<dbReference type="InterPro" id="IPR050904">
    <property type="entry name" value="Adhesion/Biosynth-related"/>
</dbReference>
<feature type="compositionally biased region" description="Basic and acidic residues" evidence="7">
    <location>
        <begin position="415"/>
        <end position="427"/>
    </location>
</feature>
<dbReference type="InterPro" id="IPR000782">
    <property type="entry name" value="FAS1_domain"/>
</dbReference>
<name>A0A182JP32_9DIPT</name>
<sequence length="1246" mass="140512">MFLVALTGGIASGKSTVTKIFRDNGVPVIDADAIARQVVEPGRPAWHKIKATFGEEVFHAESEELNREALGRIIFDDVEKRRLLNEITHPEIHRTIYREVIKCFFMGHNFVVLDLPLLFEIRVMLNYIHKIITVTCEEDIQVTRLMDRSQYTEAEAKKRIKAQMPLELKCEQSHFVIENSGTLRDTEEQTLKILAILQDSNQHWKIRGVIFATAALLVSSIAWLLNYKTTTEKQSVQIADKATETGPRDLQCNVEYREKHTPRTMERARVQAIGIPFALLLLLAVAARSVTCFDGLDDEVIRLAGLEEELAEWPAQLQEPVATADANPFLWMLHHIDEPDRVNDHHYSRVPEAVGAFGGSERETVTIGGQDRESLESDAETFADQLGQNPDDRQPSSVHRPGLTPPYRPPASQHPDVETVEDSRRPPFDTSTLFQHHFNSFFNTPLETGFFGSAGLPGFGFFDTHANRPWWKGSFRPLVISATIVKDRGDGQQWTEDYRDRFCKMENVCLEREEKEEDITSSDNEEVSMNGGTTGGSSSFGFHGFSTFNLNVQSCAEKQHKYVCTSIKNVNGRKRTEKLTRQCCHGYGRPRNGPANAHCQKLDLYSMEETVERLGAKEFVSTLKKSGLDATLENDVTLFVVPDSAYTTFAEQMWENNLVAFDPMARAKRAIDFASMTARDMILAHTVNGTYFIEDISNEQLLKTDLPGANIRINIYPRGPMAAVRDQSHAEHPYRYTANCAPLLKLNRVADRGIVHVVDRVLVPARNTLMDIIEVRDDMTLMRTFLEMTGLDKMLREQGDDKHFTIFAPNDDAFLKLDKDIRRKLKAGNGCAMNILKNHILDITFCSLAAVNGVKTSTYNMLNEKLEFEYAMVGKMRAPTVDGELSEIEDEGKKMQRIRINGLATIEESDVVASNGVLHVIDSVLPTDSGMPISNTLANHNLTVFKQLITDAGLDEEFDGISNRTFFIPTDQAFEQTETGRYWIRQLKEHPESLRDNAALKEFLEYHVAEPLIKTCGLEETTVPTKAGQSVRVNLYTTNPVFTTVMNRATVNCARLVRFDEETCGSVVHEIDKVLDVPKTNLMEALRANPEYSMFQRMVSLTNLTELLTSPDSGLTLLVPKNDVFLEVDSWYQETIQNQDELERIIRAHVLPNVICCTGIVPSEWPFVRTTETISGHQLKLNRNRRPQVQNAGITKCDVVARNGIIHEINDVINVQQQRTSGTGAGSGNPFESFGSISRPLTFWFK</sequence>
<dbReference type="AlphaFoldDB" id="A0A182JP32"/>
<protein>
    <recommendedName>
        <fullName evidence="6">Dephospho-CoA kinase domain-containing protein</fullName>
    </recommendedName>
</protein>
<evidence type="ECO:0000256" key="6">
    <source>
        <dbReference type="ARBA" id="ARBA00044157"/>
    </source>
</evidence>
<dbReference type="GO" id="GO:0030198">
    <property type="term" value="P:extracellular matrix organization"/>
    <property type="evidence" value="ECO:0007669"/>
    <property type="project" value="TreeGrafter"/>
</dbReference>
<feature type="compositionally biased region" description="Basic and acidic residues" evidence="7">
    <location>
        <begin position="360"/>
        <end position="375"/>
    </location>
</feature>
<dbReference type="FunFam" id="2.30.180.10:FF:000023">
    <property type="entry name" value="periostin isoform X2"/>
    <property type="match status" value="1"/>
</dbReference>
<evidence type="ECO:0000256" key="1">
    <source>
        <dbReference type="ARBA" id="ARBA00009018"/>
    </source>
</evidence>
<dbReference type="FunFam" id="2.30.180.10:FF:000031">
    <property type="entry name" value="periostin isoform X1"/>
    <property type="match status" value="1"/>
</dbReference>
<keyword evidence="3" id="KW-0547">Nucleotide-binding</keyword>
<evidence type="ECO:0000313" key="10">
    <source>
        <dbReference type="EnsemblMetazoa" id="ACHR000266-PA"/>
    </source>
</evidence>
<dbReference type="GO" id="GO:0005615">
    <property type="term" value="C:extracellular space"/>
    <property type="evidence" value="ECO:0007669"/>
    <property type="project" value="TreeGrafter"/>
</dbReference>
<dbReference type="GO" id="GO:0007155">
    <property type="term" value="P:cell adhesion"/>
    <property type="evidence" value="ECO:0007669"/>
    <property type="project" value="TreeGrafter"/>
</dbReference>
<dbReference type="GO" id="GO:0050839">
    <property type="term" value="F:cell adhesion molecule binding"/>
    <property type="evidence" value="ECO:0007669"/>
    <property type="project" value="TreeGrafter"/>
</dbReference>
<evidence type="ECO:0000313" key="11">
    <source>
        <dbReference type="Proteomes" id="UP000075881"/>
    </source>
</evidence>
<keyword evidence="5" id="KW-1015">Disulfide bond</keyword>
<accession>A0A182JP32</accession>
<feature type="domain" description="FAS1" evidence="8">
    <location>
        <begin position="929"/>
        <end position="1075"/>
    </location>
</feature>
<dbReference type="SMART" id="SM00554">
    <property type="entry name" value="FAS1"/>
    <property type="match status" value="4"/>
</dbReference>
<evidence type="ECO:0000256" key="2">
    <source>
        <dbReference type="ARBA" id="ARBA00022729"/>
    </source>
</evidence>
<dbReference type="VEuPathDB" id="VectorBase:ACHR000266"/>
<dbReference type="PANTHER" id="PTHR10900">
    <property type="entry name" value="PERIOSTIN-RELATED"/>
    <property type="match status" value="1"/>
</dbReference>
<feature type="domain" description="FAS1" evidence="8">
    <location>
        <begin position="766"/>
        <end position="925"/>
    </location>
</feature>
<dbReference type="PANTHER" id="PTHR10900:SF77">
    <property type="entry name" value="FI19380P1"/>
    <property type="match status" value="1"/>
</dbReference>
<dbReference type="CDD" id="cd02022">
    <property type="entry name" value="DPCK"/>
    <property type="match status" value="1"/>
</dbReference>
<dbReference type="PROSITE" id="PS51041">
    <property type="entry name" value="EMI"/>
    <property type="match status" value="1"/>
</dbReference>
<dbReference type="GO" id="GO:0004140">
    <property type="term" value="F:dephospho-CoA kinase activity"/>
    <property type="evidence" value="ECO:0007669"/>
    <property type="project" value="InterPro"/>
</dbReference>
<dbReference type="InterPro" id="IPR027417">
    <property type="entry name" value="P-loop_NTPase"/>
</dbReference>
<evidence type="ECO:0000256" key="5">
    <source>
        <dbReference type="ARBA" id="ARBA00023157"/>
    </source>
</evidence>
<dbReference type="PROSITE" id="PS51219">
    <property type="entry name" value="DPCK"/>
    <property type="match status" value="1"/>
</dbReference>
<keyword evidence="11" id="KW-1185">Reference proteome</keyword>
<evidence type="ECO:0000256" key="3">
    <source>
        <dbReference type="ARBA" id="ARBA00022741"/>
    </source>
</evidence>
<feature type="domain" description="EMI" evidence="9">
    <location>
        <begin position="505"/>
        <end position="601"/>
    </location>
</feature>
<dbReference type="PROSITE" id="PS50213">
    <property type="entry name" value="FAS1"/>
    <property type="match status" value="4"/>
</dbReference>
<dbReference type="GO" id="GO:0005524">
    <property type="term" value="F:ATP binding"/>
    <property type="evidence" value="ECO:0007669"/>
    <property type="project" value="UniProtKB-KW"/>
</dbReference>
<evidence type="ECO:0000259" key="8">
    <source>
        <dbReference type="PROSITE" id="PS50213"/>
    </source>
</evidence>
<dbReference type="FunFam" id="3.40.50.300:FF:000485">
    <property type="entry name" value="Dephospho-CoA kinase CAB5"/>
    <property type="match status" value="1"/>
</dbReference>
<dbReference type="GO" id="GO:0031012">
    <property type="term" value="C:extracellular matrix"/>
    <property type="evidence" value="ECO:0007669"/>
    <property type="project" value="TreeGrafter"/>
</dbReference>
<dbReference type="GO" id="GO:0015937">
    <property type="term" value="P:coenzyme A biosynthetic process"/>
    <property type="evidence" value="ECO:0007669"/>
    <property type="project" value="InterPro"/>
</dbReference>
<dbReference type="FunFam" id="2.30.180.10:FF:000025">
    <property type="entry name" value="Midline fasciclin, isoform F"/>
    <property type="match status" value="1"/>
</dbReference>
<organism evidence="10 11">
    <name type="scientific">Anopheles christyi</name>
    <dbReference type="NCBI Taxonomy" id="43041"/>
    <lineage>
        <taxon>Eukaryota</taxon>
        <taxon>Metazoa</taxon>
        <taxon>Ecdysozoa</taxon>
        <taxon>Arthropoda</taxon>
        <taxon>Hexapoda</taxon>
        <taxon>Insecta</taxon>
        <taxon>Pterygota</taxon>
        <taxon>Neoptera</taxon>
        <taxon>Endopterygota</taxon>
        <taxon>Diptera</taxon>
        <taxon>Nematocera</taxon>
        <taxon>Culicoidea</taxon>
        <taxon>Culicidae</taxon>
        <taxon>Anophelinae</taxon>
        <taxon>Anopheles</taxon>
    </lineage>
</organism>
<feature type="region of interest" description="Disordered" evidence="7">
    <location>
        <begin position="358"/>
        <end position="427"/>
    </location>
</feature>
<dbReference type="STRING" id="43041.A0A182JP32"/>
<feature type="domain" description="FAS1" evidence="8">
    <location>
        <begin position="603"/>
        <end position="762"/>
    </location>
</feature>
<keyword evidence="4" id="KW-0067">ATP-binding</keyword>
<dbReference type="Proteomes" id="UP000075881">
    <property type="component" value="Unassembled WGS sequence"/>
</dbReference>
<dbReference type="SUPFAM" id="SSF82153">
    <property type="entry name" value="FAS1 domain"/>
    <property type="match status" value="4"/>
</dbReference>
<dbReference type="GO" id="GO:0005737">
    <property type="term" value="C:cytoplasm"/>
    <property type="evidence" value="ECO:0007669"/>
    <property type="project" value="UniProtKB-ARBA"/>
</dbReference>
<dbReference type="FunFam" id="2.30.180.10:FF:000069">
    <property type="entry name" value="AGAP004426-PA"/>
    <property type="match status" value="1"/>
</dbReference>
<dbReference type="Pfam" id="PF01121">
    <property type="entry name" value="CoaE"/>
    <property type="match status" value="1"/>
</dbReference>
<feature type="domain" description="FAS1" evidence="8">
    <location>
        <begin position="1079"/>
        <end position="1213"/>
    </location>
</feature>
<dbReference type="Gene3D" id="2.30.180.10">
    <property type="entry name" value="FAS1 domain"/>
    <property type="match status" value="4"/>
</dbReference>
<dbReference type="InterPro" id="IPR011489">
    <property type="entry name" value="EMI_domain"/>
</dbReference>
<evidence type="ECO:0000256" key="7">
    <source>
        <dbReference type="SAM" id="MobiDB-lite"/>
    </source>
</evidence>
<dbReference type="Gene3D" id="3.40.50.300">
    <property type="entry name" value="P-loop containing nucleotide triphosphate hydrolases"/>
    <property type="match status" value="1"/>
</dbReference>
<proteinExistence type="inferred from homology"/>
<evidence type="ECO:0000259" key="9">
    <source>
        <dbReference type="PROSITE" id="PS51041"/>
    </source>
</evidence>
<dbReference type="HAMAP" id="MF_00376">
    <property type="entry name" value="Dephospho_CoA_kinase"/>
    <property type="match status" value="1"/>
</dbReference>
<dbReference type="EnsemblMetazoa" id="ACHR000266-RA">
    <property type="protein sequence ID" value="ACHR000266-PA"/>
    <property type="gene ID" value="ACHR000266"/>
</dbReference>
<keyword evidence="2" id="KW-0732">Signal</keyword>
<dbReference type="NCBIfam" id="TIGR00152">
    <property type="entry name" value="dephospho-CoA kinase"/>
    <property type="match status" value="1"/>
</dbReference>
<dbReference type="InterPro" id="IPR036378">
    <property type="entry name" value="FAS1_dom_sf"/>
</dbReference>
<reference evidence="11" key="1">
    <citation type="submission" date="2013-03" db="EMBL/GenBank/DDBJ databases">
        <title>The Genome Sequence of Anopheles christyi ACHKN1017.</title>
        <authorList>
            <consortium name="The Broad Institute Genomics Platform"/>
            <person name="Neafsey D.E."/>
            <person name="Besansky N."/>
            <person name="Walker B."/>
            <person name="Young S.K."/>
            <person name="Zeng Q."/>
            <person name="Gargeya S."/>
            <person name="Fitzgerald M."/>
            <person name="Haas B."/>
            <person name="Abouelleil A."/>
            <person name="Allen A.W."/>
            <person name="Alvarado L."/>
            <person name="Arachchi H.M."/>
            <person name="Berlin A.M."/>
            <person name="Chapman S.B."/>
            <person name="Gainer-Dewar J."/>
            <person name="Goldberg J."/>
            <person name="Griggs A."/>
            <person name="Gujja S."/>
            <person name="Hansen M."/>
            <person name="Howarth C."/>
            <person name="Imamovic A."/>
            <person name="Ireland A."/>
            <person name="Larimer J."/>
            <person name="McCowan C."/>
            <person name="Murphy C."/>
            <person name="Pearson M."/>
            <person name="Poon T.W."/>
            <person name="Priest M."/>
            <person name="Roberts A."/>
            <person name="Saif S."/>
            <person name="Shea T."/>
            <person name="Sisk P."/>
            <person name="Sykes S."/>
            <person name="Wortman J."/>
            <person name="Nusbaum C."/>
            <person name="Birren B."/>
        </authorList>
    </citation>
    <scope>NUCLEOTIDE SEQUENCE [LARGE SCALE GENOMIC DNA]</scope>
    <source>
        <strain evidence="11">ACHKN1017</strain>
    </source>
</reference>
<reference evidence="10" key="2">
    <citation type="submission" date="2020-05" db="UniProtKB">
        <authorList>
            <consortium name="EnsemblMetazoa"/>
        </authorList>
    </citation>
    <scope>IDENTIFICATION</scope>
    <source>
        <strain evidence="10">ACHKN1017</strain>
    </source>
</reference>
<dbReference type="SUPFAM" id="SSF52540">
    <property type="entry name" value="P-loop containing nucleoside triphosphate hydrolases"/>
    <property type="match status" value="1"/>
</dbReference>
<dbReference type="InterPro" id="IPR001977">
    <property type="entry name" value="Depp_CoAkinase"/>
</dbReference>